<dbReference type="CDD" id="cd00082">
    <property type="entry name" value="HisKA"/>
    <property type="match status" value="1"/>
</dbReference>
<dbReference type="InterPro" id="IPR000014">
    <property type="entry name" value="PAS"/>
</dbReference>
<dbReference type="InterPro" id="IPR038377">
    <property type="entry name" value="Na/Glc_symporter_sf"/>
</dbReference>
<evidence type="ECO:0000313" key="17">
    <source>
        <dbReference type="Proteomes" id="UP000016568"/>
    </source>
</evidence>
<dbReference type="OrthoDB" id="9764438at2"/>
<comment type="caution">
    <text evidence="16">The sequence shown here is derived from an EMBL/GenBank/DDBJ whole genome shotgun (WGS) entry which is preliminary data.</text>
</comment>
<keyword evidence="8" id="KW-0418">Kinase</keyword>
<dbReference type="InterPro" id="IPR001789">
    <property type="entry name" value="Sig_transdc_resp-reg_receiver"/>
</dbReference>
<comment type="subcellular location">
    <subcellularLocation>
        <location evidence="2">Membrane</location>
        <topology evidence="2">Multi-pass membrane protein</topology>
    </subcellularLocation>
</comment>
<dbReference type="Gene3D" id="1.10.287.130">
    <property type="match status" value="1"/>
</dbReference>
<feature type="transmembrane region" description="Helical" evidence="13">
    <location>
        <begin position="402"/>
        <end position="422"/>
    </location>
</feature>
<dbReference type="GO" id="GO:0009927">
    <property type="term" value="F:histidine phosphotransfer kinase activity"/>
    <property type="evidence" value="ECO:0007669"/>
    <property type="project" value="TreeGrafter"/>
</dbReference>
<evidence type="ECO:0000256" key="9">
    <source>
        <dbReference type="ARBA" id="ARBA00022989"/>
    </source>
</evidence>
<evidence type="ECO:0000256" key="1">
    <source>
        <dbReference type="ARBA" id="ARBA00000085"/>
    </source>
</evidence>
<evidence type="ECO:0000313" key="16">
    <source>
        <dbReference type="EMBL" id="GAD49793.1"/>
    </source>
</evidence>
<organism evidence="16 17">
    <name type="scientific">Caenibius tardaugens NBRC 16725</name>
    <dbReference type="NCBI Taxonomy" id="1219035"/>
    <lineage>
        <taxon>Bacteria</taxon>
        <taxon>Pseudomonadati</taxon>
        <taxon>Pseudomonadota</taxon>
        <taxon>Alphaproteobacteria</taxon>
        <taxon>Sphingomonadales</taxon>
        <taxon>Erythrobacteraceae</taxon>
        <taxon>Caenibius</taxon>
    </lineage>
</organism>
<dbReference type="Pfam" id="PF12860">
    <property type="entry name" value="PAS_7"/>
    <property type="match status" value="1"/>
</dbReference>
<dbReference type="InterPro" id="IPR003594">
    <property type="entry name" value="HATPase_dom"/>
</dbReference>
<feature type="transmembrane region" description="Helical" evidence="13">
    <location>
        <begin position="434"/>
        <end position="453"/>
    </location>
</feature>
<sequence>MSLHAAALLALTVILLLFVIAAVVEARGSTLAKYARLRHHTYTLALGVYCTSWTFYGAVGSAVREGWNFLPIYTAPILLLLIAPRFLRTLAEAVAEEQATTVSDFIAARFGHDIVVARLVTIIALLGTIPYLALQLRSIGAALAIVSGADVATETMLVVAPFLALFAILFGARRFELAGRSEGLVYAIGLESALKLLALFAVAVVAVMVIASSAPADLSHGISELERRFQPGHLSIEVAVIFLISMTAIIALPRQFYMGLVEAKAPTDLVRARFGLALYLGAITAMIVPIALAGMTIFGPEVSPDHYVLELPAAENYKLIVAAALLGGISAAASMAIVDSTALATMVSNDLVFPTLMPGHSTTEPGAIGRRLLFVRRLSIVAIVTMALVWAMLVSAQDSLASIGLIAFAAMAQFTPHLLLAATGKGRDSLAARASLSIGLALWLYTLALPPVLPNEWLAALSGGFLDPLRLFGVGNASPLVHGVFWSLGINIAVYAMVSARNVSTAPLPRFIRPGRPISDLADLVQLTGSFLGTEQAEREFPGPHRGIPVDRKSAQRARELIAQVVGASSARALVASALAEGQLALQDVARLLDEGGQSLRFSRRLLASTFENVGAGISVVDANLNLVAWNSRYLDLFNYPPDLVQVGAPVADLIRHNAQHGDFGPGDIAYHVAKRLDHLRRRQSHTFERRRHDGKVIKIVGGPMPGGGYVMSFTDISEEARVREELRKTLEELEQRVTERTHELSEANRQLALADQDKTRFLAAASHDLLQPLHAARLFTAALERETNPQQHELVHRVESAIVAAEDLLRSLLDISRLDAGGVTPDPVVIELRPFLSNLVATIQPMAESKGLTLRLGPLPGLVECDAGLLRSVIQNFLSNAVRYTQQGGVLIGVRRRNTHWRIDVIDSGVGISESRIGDIFSEFIRLGEVETEGLGLGLALARRIVRLIGGRIEVQSSPGKGSRFSLYLPILEVNSMSVDVLAPVNEMQASMRPLRVLVVDNDERIVDASVALLQRMGHHPVGARSTAAAMAIDGTIDAALVDYHLDDGENGLDLATELRRRIPRLPVLLVTAENNPAMRARAASMMIGILPKPVAGGAIEAFLATVSMTQVEPE</sequence>
<feature type="transmembrane region" description="Helical" evidence="13">
    <location>
        <begin position="6"/>
        <end position="24"/>
    </location>
</feature>
<dbReference type="Gene3D" id="3.30.565.10">
    <property type="entry name" value="Histidine kinase-like ATPase, C-terminal domain"/>
    <property type="match status" value="1"/>
</dbReference>
<feature type="transmembrane region" description="Helical" evidence="13">
    <location>
        <begin position="193"/>
        <end position="214"/>
    </location>
</feature>
<evidence type="ECO:0000256" key="13">
    <source>
        <dbReference type="SAM" id="Phobius"/>
    </source>
</evidence>
<dbReference type="Pfam" id="PF00512">
    <property type="entry name" value="HisKA"/>
    <property type="match status" value="1"/>
</dbReference>
<evidence type="ECO:0000256" key="2">
    <source>
        <dbReference type="ARBA" id="ARBA00004141"/>
    </source>
</evidence>
<dbReference type="SUPFAM" id="SSF47384">
    <property type="entry name" value="Homodimeric domain of signal transducing histidine kinase"/>
    <property type="match status" value="1"/>
</dbReference>
<feature type="transmembrane region" description="Helical" evidence="13">
    <location>
        <begin position="139"/>
        <end position="172"/>
    </location>
</feature>
<dbReference type="CDD" id="cd00130">
    <property type="entry name" value="PAS"/>
    <property type="match status" value="1"/>
</dbReference>
<feature type="transmembrane region" description="Helical" evidence="13">
    <location>
        <begin position="234"/>
        <end position="253"/>
    </location>
</feature>
<dbReference type="InterPro" id="IPR003661">
    <property type="entry name" value="HisK_dim/P_dom"/>
</dbReference>
<evidence type="ECO:0000259" key="14">
    <source>
        <dbReference type="PROSITE" id="PS50109"/>
    </source>
</evidence>
<dbReference type="eggNOG" id="COG4251">
    <property type="taxonomic scope" value="Bacteria"/>
</dbReference>
<dbReference type="Gene3D" id="3.30.450.20">
    <property type="entry name" value="PAS domain"/>
    <property type="match status" value="1"/>
</dbReference>
<dbReference type="Pfam" id="PF00072">
    <property type="entry name" value="Response_reg"/>
    <property type="match status" value="1"/>
</dbReference>
<evidence type="ECO:0000256" key="7">
    <source>
        <dbReference type="ARBA" id="ARBA00022692"/>
    </source>
</evidence>
<evidence type="ECO:0000256" key="11">
    <source>
        <dbReference type="PROSITE-ProRule" id="PRU00169"/>
    </source>
</evidence>
<dbReference type="PROSITE" id="PS50110">
    <property type="entry name" value="RESPONSE_REGULATORY"/>
    <property type="match status" value="1"/>
</dbReference>
<evidence type="ECO:0000256" key="6">
    <source>
        <dbReference type="ARBA" id="ARBA00022679"/>
    </source>
</evidence>
<proteinExistence type="inferred from homology"/>
<dbReference type="Proteomes" id="UP000016568">
    <property type="component" value="Unassembled WGS sequence"/>
</dbReference>
<feature type="modified residue" description="4-aspartylphosphate" evidence="11">
    <location>
        <position position="1044"/>
    </location>
</feature>
<dbReference type="SUPFAM" id="SSF55874">
    <property type="entry name" value="ATPase domain of HSP90 chaperone/DNA topoisomerase II/histidine kinase"/>
    <property type="match status" value="1"/>
</dbReference>
<name>U3A4X1_9SPHN</name>
<comment type="similarity">
    <text evidence="3">Belongs to the sodium:solute symporter (SSF) (TC 2.A.21) family.</text>
</comment>
<dbReference type="PANTHER" id="PTHR43047">
    <property type="entry name" value="TWO-COMPONENT HISTIDINE PROTEIN KINASE"/>
    <property type="match status" value="1"/>
</dbReference>
<comment type="catalytic activity">
    <reaction evidence="1">
        <text>ATP + protein L-histidine = ADP + protein N-phospho-L-histidine.</text>
        <dbReference type="EC" id="2.7.13.3"/>
    </reaction>
</comment>
<dbReference type="InterPro" id="IPR001734">
    <property type="entry name" value="Na/solute_symporter"/>
</dbReference>
<reference evidence="16 17" key="1">
    <citation type="submission" date="2013-09" db="EMBL/GenBank/DDBJ databases">
        <title>Whole genome shotgun sequence of Novosphingobium tardaugens NBRC 16725.</title>
        <authorList>
            <person name="Isaki S."/>
            <person name="Hosoyama A."/>
            <person name="Tsuchikane K."/>
            <person name="Katsumata H."/>
            <person name="Ando Y."/>
            <person name="Yamazaki S."/>
            <person name="Fujita N."/>
        </authorList>
    </citation>
    <scope>NUCLEOTIDE SEQUENCE [LARGE SCALE GENOMIC DNA]</scope>
    <source>
        <strain evidence="16 17">NBRC 16725</strain>
    </source>
</reference>
<dbReference type="GO" id="GO:0005886">
    <property type="term" value="C:plasma membrane"/>
    <property type="evidence" value="ECO:0007669"/>
    <property type="project" value="TreeGrafter"/>
</dbReference>
<dbReference type="CDD" id="cd00156">
    <property type="entry name" value="REC"/>
    <property type="match status" value="1"/>
</dbReference>
<feature type="transmembrane region" description="Helical" evidence="13">
    <location>
        <begin position="319"/>
        <end position="338"/>
    </location>
</feature>
<dbReference type="Gene3D" id="3.40.50.2300">
    <property type="match status" value="1"/>
</dbReference>
<dbReference type="eggNOG" id="COG0591">
    <property type="taxonomic scope" value="Bacteria"/>
</dbReference>
<keyword evidence="17" id="KW-1185">Reference proteome</keyword>
<dbReference type="PROSITE" id="PS50283">
    <property type="entry name" value="NA_SOLUT_SYMP_3"/>
    <property type="match status" value="1"/>
</dbReference>
<dbReference type="SMART" id="SM00448">
    <property type="entry name" value="REC"/>
    <property type="match status" value="1"/>
</dbReference>
<keyword evidence="10 13" id="KW-0472">Membrane</keyword>
<keyword evidence="5 11" id="KW-0597">Phosphoprotein</keyword>
<gene>
    <name evidence="16" type="ORF">NT2_06_02330</name>
</gene>
<evidence type="ECO:0000256" key="8">
    <source>
        <dbReference type="ARBA" id="ARBA00022777"/>
    </source>
</evidence>
<evidence type="ECO:0000256" key="12">
    <source>
        <dbReference type="SAM" id="Coils"/>
    </source>
</evidence>
<feature type="transmembrane region" description="Helical" evidence="13">
    <location>
        <begin position="44"/>
        <end position="63"/>
    </location>
</feature>
<feature type="transmembrane region" description="Helical" evidence="13">
    <location>
        <begin position="69"/>
        <end position="87"/>
    </location>
</feature>
<feature type="transmembrane region" description="Helical" evidence="13">
    <location>
        <begin position="378"/>
        <end position="396"/>
    </location>
</feature>
<dbReference type="SMART" id="SM00387">
    <property type="entry name" value="HATPase_c"/>
    <property type="match status" value="1"/>
</dbReference>
<feature type="domain" description="Histidine kinase" evidence="14">
    <location>
        <begin position="765"/>
        <end position="974"/>
    </location>
</feature>
<keyword evidence="9 13" id="KW-1133">Transmembrane helix</keyword>
<dbReference type="InterPro" id="IPR011006">
    <property type="entry name" value="CheY-like_superfamily"/>
</dbReference>
<feature type="transmembrane region" description="Helical" evidence="13">
    <location>
        <begin position="115"/>
        <end position="133"/>
    </location>
</feature>
<evidence type="ECO:0000259" key="15">
    <source>
        <dbReference type="PROSITE" id="PS50110"/>
    </source>
</evidence>
<evidence type="ECO:0000256" key="10">
    <source>
        <dbReference type="ARBA" id="ARBA00023136"/>
    </source>
</evidence>
<dbReference type="GO" id="GO:0022857">
    <property type="term" value="F:transmembrane transporter activity"/>
    <property type="evidence" value="ECO:0007669"/>
    <property type="project" value="InterPro"/>
</dbReference>
<dbReference type="InterPro" id="IPR004358">
    <property type="entry name" value="Sig_transdc_His_kin-like_C"/>
</dbReference>
<dbReference type="AlphaFoldDB" id="U3A4X1"/>
<dbReference type="EC" id="2.7.13.3" evidence="4"/>
<dbReference type="InterPro" id="IPR035965">
    <property type="entry name" value="PAS-like_dom_sf"/>
</dbReference>
<dbReference type="InterPro" id="IPR036097">
    <property type="entry name" value="HisK_dim/P_sf"/>
</dbReference>
<feature type="transmembrane region" description="Helical" evidence="13">
    <location>
        <begin position="274"/>
        <end position="299"/>
    </location>
</feature>
<dbReference type="Pfam" id="PF02518">
    <property type="entry name" value="HATPase_c"/>
    <property type="match status" value="1"/>
</dbReference>
<dbReference type="PROSITE" id="PS50109">
    <property type="entry name" value="HIS_KIN"/>
    <property type="match status" value="1"/>
</dbReference>
<dbReference type="EMBL" id="BASZ01000006">
    <property type="protein sequence ID" value="GAD49793.1"/>
    <property type="molecule type" value="Genomic_DNA"/>
</dbReference>
<dbReference type="PRINTS" id="PR00344">
    <property type="entry name" value="BCTRLSENSOR"/>
</dbReference>
<evidence type="ECO:0000256" key="3">
    <source>
        <dbReference type="ARBA" id="ARBA00006434"/>
    </source>
</evidence>
<dbReference type="SMART" id="SM00388">
    <property type="entry name" value="HisKA"/>
    <property type="match status" value="1"/>
</dbReference>
<keyword evidence="12" id="KW-0175">Coiled coil</keyword>
<dbReference type="InterPro" id="IPR005467">
    <property type="entry name" value="His_kinase_dom"/>
</dbReference>
<evidence type="ECO:0000256" key="5">
    <source>
        <dbReference type="ARBA" id="ARBA00022553"/>
    </source>
</evidence>
<feature type="coiled-coil region" evidence="12">
    <location>
        <begin position="717"/>
        <end position="751"/>
    </location>
</feature>
<protein>
    <recommendedName>
        <fullName evidence="4">histidine kinase</fullName>
        <ecNumber evidence="4">2.7.13.3</ecNumber>
    </recommendedName>
</protein>
<evidence type="ECO:0000256" key="4">
    <source>
        <dbReference type="ARBA" id="ARBA00012438"/>
    </source>
</evidence>
<dbReference type="SUPFAM" id="SSF52172">
    <property type="entry name" value="CheY-like"/>
    <property type="match status" value="1"/>
</dbReference>
<dbReference type="PANTHER" id="PTHR43047:SF9">
    <property type="entry name" value="HISTIDINE KINASE"/>
    <property type="match status" value="1"/>
</dbReference>
<feature type="domain" description="Response regulatory" evidence="15">
    <location>
        <begin position="997"/>
        <end position="1109"/>
    </location>
</feature>
<dbReference type="InterPro" id="IPR036890">
    <property type="entry name" value="HATPase_C_sf"/>
</dbReference>
<dbReference type="RefSeq" id="WP_021690698.1">
    <property type="nucleotide sequence ID" value="NZ_BASZ01000006.1"/>
</dbReference>
<dbReference type="SUPFAM" id="SSF55785">
    <property type="entry name" value="PYP-like sensor domain (PAS domain)"/>
    <property type="match status" value="1"/>
</dbReference>
<dbReference type="GO" id="GO:0000155">
    <property type="term" value="F:phosphorelay sensor kinase activity"/>
    <property type="evidence" value="ECO:0007669"/>
    <property type="project" value="InterPro"/>
</dbReference>
<keyword evidence="6" id="KW-0808">Transferase</keyword>
<dbReference type="Gene3D" id="1.20.1730.10">
    <property type="entry name" value="Sodium/glucose cotransporter"/>
    <property type="match status" value="1"/>
</dbReference>
<accession>U3A4X1</accession>
<keyword evidence="7 13" id="KW-0812">Transmembrane</keyword>